<dbReference type="RefSeq" id="WP_220197686.1">
    <property type="nucleotide sequence ID" value="NZ_BNJF01000004.1"/>
</dbReference>
<proteinExistence type="predicted"/>
<evidence type="ECO:0000313" key="1">
    <source>
        <dbReference type="EMBL" id="GHO48480.1"/>
    </source>
</evidence>
<reference evidence="1" key="1">
    <citation type="submission" date="2020-10" db="EMBL/GenBank/DDBJ databases">
        <title>Taxonomic study of unclassified bacteria belonging to the class Ktedonobacteria.</title>
        <authorList>
            <person name="Yabe S."/>
            <person name="Wang C.M."/>
            <person name="Zheng Y."/>
            <person name="Sakai Y."/>
            <person name="Cavaletti L."/>
            <person name="Monciardini P."/>
            <person name="Donadio S."/>
        </authorList>
    </citation>
    <scope>NUCLEOTIDE SEQUENCE</scope>
    <source>
        <strain evidence="1">SOSP1-1</strain>
    </source>
</reference>
<accession>A0A8J3I7W3</accession>
<comment type="caution">
    <text evidence="1">The sequence shown here is derived from an EMBL/GenBank/DDBJ whole genome shotgun (WGS) entry which is preliminary data.</text>
</comment>
<dbReference type="Proteomes" id="UP000612362">
    <property type="component" value="Unassembled WGS sequence"/>
</dbReference>
<organism evidence="1 2">
    <name type="scientific">Ktedonospora formicarum</name>
    <dbReference type="NCBI Taxonomy" id="2778364"/>
    <lineage>
        <taxon>Bacteria</taxon>
        <taxon>Bacillati</taxon>
        <taxon>Chloroflexota</taxon>
        <taxon>Ktedonobacteria</taxon>
        <taxon>Ktedonobacterales</taxon>
        <taxon>Ktedonobacteraceae</taxon>
        <taxon>Ktedonospora</taxon>
    </lineage>
</organism>
<protein>
    <submittedName>
        <fullName evidence="1">Uncharacterized protein</fullName>
    </submittedName>
</protein>
<keyword evidence="2" id="KW-1185">Reference proteome</keyword>
<dbReference type="AlphaFoldDB" id="A0A8J3I7W3"/>
<dbReference type="EMBL" id="BNJF01000004">
    <property type="protein sequence ID" value="GHO48480.1"/>
    <property type="molecule type" value="Genomic_DNA"/>
</dbReference>
<gene>
    <name evidence="1" type="ORF">KSX_66430</name>
</gene>
<name>A0A8J3I7W3_9CHLR</name>
<sequence>MSSFLSPGWYRAVRVPSSHEQRTLFTFCERLLSTLSCVVSVVTFMTEGNQYAVIYSLTEIPSSTDQQRIEQVFLPYTPFVTLPEAILDALLRERMSKDYEVMQSARRQQMLTTHTPHLISYEIPEDEASDPVQESSSLLASVRTLLAEGVPFIDVYAMTLSTEHFHPGTLFPRRSSQPLAAIAKRLLEYTQLWRVSASAHAMHQALLRYDQDVCTAQGWETPEALFPHYGALVSDLFQQEPRLWIEYEEPLQTLVGTVKAVLVHPGYLEREINDVLNPSQDLETWIQMHALLGRAHQRCQMKVIGEDTTILLTLGYDSELNCWVLPQDLDLITAQEWMQWLAMMHGMMQKRYARSPQEPDFPVQQVTYQTKERVPRKHGCGKPKEKWVSHTRTYTHLRYEVSLQQDVPSSPETIEQAHGKRGNWLAEARPEDLLYERRTIDPYVRAYPRRKDGTRQEGKVSVHYHEPKWVVLLRPEKRKRRVIKQAVAHTYQAQEPQPSSIGGVMQSGPLLPPDAIMFVADLDPVKESEYEGEGGNAC</sequence>
<evidence type="ECO:0000313" key="2">
    <source>
        <dbReference type="Proteomes" id="UP000612362"/>
    </source>
</evidence>